<organism evidence="1 2">
    <name type="scientific">Arctium lappa</name>
    <name type="common">Greater burdock</name>
    <name type="synonym">Lappa major</name>
    <dbReference type="NCBI Taxonomy" id="4217"/>
    <lineage>
        <taxon>Eukaryota</taxon>
        <taxon>Viridiplantae</taxon>
        <taxon>Streptophyta</taxon>
        <taxon>Embryophyta</taxon>
        <taxon>Tracheophyta</taxon>
        <taxon>Spermatophyta</taxon>
        <taxon>Magnoliopsida</taxon>
        <taxon>eudicotyledons</taxon>
        <taxon>Gunneridae</taxon>
        <taxon>Pentapetalae</taxon>
        <taxon>asterids</taxon>
        <taxon>campanulids</taxon>
        <taxon>Asterales</taxon>
        <taxon>Asteraceae</taxon>
        <taxon>Carduoideae</taxon>
        <taxon>Cardueae</taxon>
        <taxon>Arctiinae</taxon>
        <taxon>Arctium</taxon>
    </lineage>
</organism>
<sequence>MKTQLPSTFFFFFFFIISISTTAAVNNPSPSTSGDNDFIRTRCRTTLYPQICYTSLSSYSSAVQQDPRRLARVAIGLTLSKATHMAKYVANISRNADYDAAAASPRLAAALHDCFSVFGDAVDEIRGSLRQMRRLGGSGESLRFQVSNVQTWMSAALTNEETCTDGFEDVPDDDGGVKAEVCDRAVKVKEVTSNALALVNGFADAIRTP</sequence>
<dbReference type="EMBL" id="CM042052">
    <property type="protein sequence ID" value="KAI3720136.1"/>
    <property type="molecule type" value="Genomic_DNA"/>
</dbReference>
<comment type="caution">
    <text evidence="1">The sequence shown here is derived from an EMBL/GenBank/DDBJ whole genome shotgun (WGS) entry which is preliminary data.</text>
</comment>
<reference evidence="2" key="1">
    <citation type="journal article" date="2022" name="Mol. Ecol. Resour.">
        <title>The genomes of chicory, endive, great burdock and yacon provide insights into Asteraceae palaeo-polyploidization history and plant inulin production.</title>
        <authorList>
            <person name="Fan W."/>
            <person name="Wang S."/>
            <person name="Wang H."/>
            <person name="Wang A."/>
            <person name="Jiang F."/>
            <person name="Liu H."/>
            <person name="Zhao H."/>
            <person name="Xu D."/>
            <person name="Zhang Y."/>
        </authorList>
    </citation>
    <scope>NUCLEOTIDE SEQUENCE [LARGE SCALE GENOMIC DNA]</scope>
    <source>
        <strain evidence="2">cv. Niubang</strain>
    </source>
</reference>
<keyword evidence="2" id="KW-1185">Reference proteome</keyword>
<evidence type="ECO:0000313" key="2">
    <source>
        <dbReference type="Proteomes" id="UP001055879"/>
    </source>
</evidence>
<gene>
    <name evidence="1" type="ORF">L6452_21046</name>
</gene>
<proteinExistence type="predicted"/>
<protein>
    <submittedName>
        <fullName evidence="1">Uncharacterized protein</fullName>
    </submittedName>
</protein>
<dbReference type="Proteomes" id="UP001055879">
    <property type="component" value="Linkage Group LG06"/>
</dbReference>
<reference evidence="1 2" key="2">
    <citation type="journal article" date="2022" name="Mol. Ecol. Resour.">
        <title>The genomes of chicory, endive, great burdock and yacon provide insights into Asteraceae paleo-polyploidization history and plant inulin production.</title>
        <authorList>
            <person name="Fan W."/>
            <person name="Wang S."/>
            <person name="Wang H."/>
            <person name="Wang A."/>
            <person name="Jiang F."/>
            <person name="Liu H."/>
            <person name="Zhao H."/>
            <person name="Xu D."/>
            <person name="Zhang Y."/>
        </authorList>
    </citation>
    <scope>NUCLEOTIDE SEQUENCE [LARGE SCALE GENOMIC DNA]</scope>
    <source>
        <strain evidence="2">cv. Niubang</strain>
    </source>
</reference>
<name>A0ACB9BEC4_ARCLA</name>
<evidence type="ECO:0000313" key="1">
    <source>
        <dbReference type="EMBL" id="KAI3720136.1"/>
    </source>
</evidence>
<accession>A0ACB9BEC4</accession>